<gene>
    <name evidence="2" type="ORF">PSYICH_LOCUS6987</name>
</gene>
<feature type="region of interest" description="Disordered" evidence="1">
    <location>
        <begin position="1"/>
        <end position="32"/>
    </location>
</feature>
<dbReference type="PANTHER" id="PTHR10773">
    <property type="entry name" value="DNA-DIRECTED RNA POLYMERASES I, II, AND III SUBUNIT RPABC2"/>
    <property type="match status" value="1"/>
</dbReference>
<dbReference type="AlphaFoldDB" id="A0A9P0GBE4"/>
<protein>
    <submittedName>
        <fullName evidence="2">Uncharacterized protein</fullName>
    </submittedName>
</protein>
<organism evidence="2 3">
    <name type="scientific">Psylliodes chrysocephalus</name>
    <dbReference type="NCBI Taxonomy" id="3402493"/>
    <lineage>
        <taxon>Eukaryota</taxon>
        <taxon>Metazoa</taxon>
        <taxon>Ecdysozoa</taxon>
        <taxon>Arthropoda</taxon>
        <taxon>Hexapoda</taxon>
        <taxon>Insecta</taxon>
        <taxon>Pterygota</taxon>
        <taxon>Neoptera</taxon>
        <taxon>Endopterygota</taxon>
        <taxon>Coleoptera</taxon>
        <taxon>Polyphaga</taxon>
        <taxon>Cucujiformia</taxon>
        <taxon>Chrysomeloidea</taxon>
        <taxon>Chrysomelidae</taxon>
        <taxon>Galerucinae</taxon>
        <taxon>Alticini</taxon>
        <taxon>Psylliodes</taxon>
    </lineage>
</organism>
<dbReference type="Proteomes" id="UP001153636">
    <property type="component" value="Chromosome 2"/>
</dbReference>
<feature type="compositionally biased region" description="Polar residues" evidence="1">
    <location>
        <begin position="169"/>
        <end position="181"/>
    </location>
</feature>
<dbReference type="EMBL" id="OV651814">
    <property type="protein sequence ID" value="CAH1107058.1"/>
    <property type="molecule type" value="Genomic_DNA"/>
</dbReference>
<reference evidence="2" key="1">
    <citation type="submission" date="2022-01" db="EMBL/GenBank/DDBJ databases">
        <authorList>
            <person name="King R."/>
        </authorList>
    </citation>
    <scope>NUCLEOTIDE SEQUENCE</scope>
</reference>
<dbReference type="OrthoDB" id="6748100at2759"/>
<feature type="compositionally biased region" description="Basic residues" evidence="1">
    <location>
        <begin position="214"/>
        <end position="229"/>
    </location>
</feature>
<feature type="region of interest" description="Disordered" evidence="1">
    <location>
        <begin position="966"/>
        <end position="985"/>
    </location>
</feature>
<feature type="region of interest" description="Disordered" evidence="1">
    <location>
        <begin position="476"/>
        <end position="501"/>
    </location>
</feature>
<feature type="compositionally biased region" description="Acidic residues" evidence="1">
    <location>
        <begin position="186"/>
        <end position="196"/>
    </location>
</feature>
<feature type="region of interest" description="Disordered" evidence="1">
    <location>
        <begin position="169"/>
        <end position="262"/>
    </location>
</feature>
<keyword evidence="3" id="KW-1185">Reference proteome</keyword>
<evidence type="ECO:0000313" key="3">
    <source>
        <dbReference type="Proteomes" id="UP001153636"/>
    </source>
</evidence>
<proteinExistence type="predicted"/>
<evidence type="ECO:0000313" key="2">
    <source>
        <dbReference type="EMBL" id="CAH1107058.1"/>
    </source>
</evidence>
<feature type="region of interest" description="Disordered" evidence="1">
    <location>
        <begin position="123"/>
        <end position="148"/>
    </location>
</feature>
<accession>A0A9P0GBE4</accession>
<dbReference type="PANTHER" id="PTHR10773:SF19">
    <property type="match status" value="1"/>
</dbReference>
<evidence type="ECO:0000256" key="1">
    <source>
        <dbReference type="SAM" id="MobiDB-lite"/>
    </source>
</evidence>
<name>A0A9P0GBE4_9CUCU</name>
<feature type="compositionally biased region" description="Low complexity" evidence="1">
    <location>
        <begin position="236"/>
        <end position="255"/>
    </location>
</feature>
<sequence>MPANGSDYKKDKTDSVSSVLAHKIDKDKADKAKKKIKDIQDQLTLSEEARVSSEEARVRAEAETAKLRLEVQGLKHQLEQVNFTLNKIVAQADKADIKNNILMEKLLALSKKETDKTDKITKDNKEKTDNINKQSKIPKTKHTTLTTEPTKIVKTDEINSTITTDETKEVTVTSDLNNDLTATDGENNDNDMDIDNEDRLSTYSYDSTDEQGFRKRKTRRERRTAAKHRKNDDHPTTVNNNNNNSNATNTDKNQNINASKTDEPKIPKVASILLDASSNWVKITREFEINNIFYEMAVVKGNGTRVWPKTSDDYRKMTLHLEKTGVKFFCHQLAEDKSYKAVLKGIPTNMSPVDIMTDLVIQGLHPIKVQRMTSRVDKRALPLFLIDVPQSEKDDILQVIRCVGLVVKVEAQRAPNGATQCYRCQGYHHAQSMCHMDERCVRCGGNHRAALCKRPLNEKATCANCRGEHPASYRGCPKAPNMGVSRRPQAPKPRQFNSKTTTQGVSYAQQLNQNNSGNNNNNNNNQADFFEQMKKQMQAQMTQININNNNKIEINKENKENESDFTIIENYRTLEDGTLLMETVISEDTVSSEKYCKDENMKNSVSQTESRKEISECCIEGTETEIITILQLESEKTLQELNITQNDVLNLNQNNVLTQDIEDKPDSEQMIESGNIHDNVEEVHEIITYEMDEEMNDEELVQEDLDAIEIEKLQKKENVTKKRSETALRRLHGKSYVGYKRNKDKVITHDCKREGRKMRERCLVGTRHVKRRRKYVRERDGEEVLKKSVGHDYFLVTVSGQRLKVCRVLFLNTLSLGEDTLKRWTKPDVHSNTSASDESIIVSPKRKLEENPNLSVTKKARLAREIRKKEREDSVKLWLDEIPKVPSHYCRATSKMKYVDNAFISKQNMFKIYKEWCREKDKIPDNLKLFKSVLKLEKISVHKPRKDQCDTCVGFKVGTVSQNEYDQHRNKEKAGRVAKQKMKERTKEHPDTLVVTLDLQSVLTCPKVLASQSYYKMKLQLHNFTIYALNDKNVSLYVWHEASGGVTCNEFTSCLIDYLSNIPTNFKSVNLISDGCNYQNRNKTLASALSDFAKAKDITIQQLYLEKGHTMMEADSVHSTLEHYFHPPINSPTDYIARMRMARHKQPYCIKSLDYKFFKQCELASNFRSIRPGTKTGDPVVVDIRQLKYSPSGEVWFTLDYSEEWQILPHKRDCQGMSVYKAPLFKKQPAISYEKYQHLQEMKTVIEVDHHSFYDHEKKKNKK</sequence>